<dbReference type="AlphaFoldDB" id="A0A7W4VX99"/>
<dbReference type="EMBL" id="JACHWR010000002">
    <property type="protein sequence ID" value="MBB3043464.1"/>
    <property type="molecule type" value="Genomic_DNA"/>
</dbReference>
<sequence length="167" mass="18133">MALEPRRTQAEKPSDSPSASIRLLPDWYRSGRLALTAHDNWGDIPIQARDLVSTGDETSFVLVLSGGSYGGSVLSVGTALGVNRLPAACDEGSHGRAPAEPWLLSPNQVPFLPHPARALFEATVVEHRRDGPEVRVTCHVDCTWAETDTTAWPTCRPRRDGAARARQ</sequence>
<keyword evidence="2" id="KW-1185">Reference proteome</keyword>
<proteinExistence type="predicted"/>
<organism evidence="1 2">
    <name type="scientific">Nocardioides soli</name>
    <dbReference type="NCBI Taxonomy" id="1036020"/>
    <lineage>
        <taxon>Bacteria</taxon>
        <taxon>Bacillati</taxon>
        <taxon>Actinomycetota</taxon>
        <taxon>Actinomycetes</taxon>
        <taxon>Propionibacteriales</taxon>
        <taxon>Nocardioidaceae</taxon>
        <taxon>Nocardioides</taxon>
    </lineage>
</organism>
<protein>
    <submittedName>
        <fullName evidence="1">Uncharacterized protein</fullName>
    </submittedName>
</protein>
<reference evidence="1 2" key="1">
    <citation type="submission" date="2020-08" db="EMBL/GenBank/DDBJ databases">
        <title>Sequencing the genomes of 1000 actinobacteria strains.</title>
        <authorList>
            <person name="Klenk H.-P."/>
        </authorList>
    </citation>
    <scope>NUCLEOTIDE SEQUENCE [LARGE SCALE GENOMIC DNA]</scope>
    <source>
        <strain evidence="1 2">DSM 105498</strain>
    </source>
</reference>
<evidence type="ECO:0000313" key="2">
    <source>
        <dbReference type="Proteomes" id="UP000589626"/>
    </source>
</evidence>
<accession>A0A7W4VX99</accession>
<evidence type="ECO:0000313" key="1">
    <source>
        <dbReference type="EMBL" id="MBB3043464.1"/>
    </source>
</evidence>
<name>A0A7W4VX99_9ACTN</name>
<gene>
    <name evidence="1" type="ORF">FHU40_003282</name>
</gene>
<dbReference type="Proteomes" id="UP000589626">
    <property type="component" value="Unassembled WGS sequence"/>
</dbReference>
<comment type="caution">
    <text evidence="1">The sequence shown here is derived from an EMBL/GenBank/DDBJ whole genome shotgun (WGS) entry which is preliminary data.</text>
</comment>
<dbReference type="RefSeq" id="WP_183593283.1">
    <property type="nucleotide sequence ID" value="NZ_JACHWR010000002.1"/>
</dbReference>